<evidence type="ECO:0000313" key="6">
    <source>
        <dbReference type="Proteomes" id="UP001596435"/>
    </source>
</evidence>
<evidence type="ECO:0000256" key="3">
    <source>
        <dbReference type="ARBA" id="ARBA00023163"/>
    </source>
</evidence>
<name>A0ABW2FXK4_9ACTN</name>
<evidence type="ECO:0000256" key="1">
    <source>
        <dbReference type="ARBA" id="ARBA00023015"/>
    </source>
</evidence>
<feature type="domain" description="HTH arsR-type" evidence="4">
    <location>
        <begin position="246"/>
        <end position="328"/>
    </location>
</feature>
<proteinExistence type="predicted"/>
<dbReference type="CDD" id="cd00090">
    <property type="entry name" value="HTH_ARSR"/>
    <property type="match status" value="1"/>
</dbReference>
<dbReference type="Pfam" id="PF01022">
    <property type="entry name" value="HTH_5"/>
    <property type="match status" value="1"/>
</dbReference>
<evidence type="ECO:0000256" key="2">
    <source>
        <dbReference type="ARBA" id="ARBA00023125"/>
    </source>
</evidence>
<dbReference type="InterPro" id="IPR051011">
    <property type="entry name" value="Metal_resp_trans_reg"/>
</dbReference>
<dbReference type="SUPFAM" id="SSF46785">
    <property type="entry name" value="Winged helix' DNA-binding domain"/>
    <property type="match status" value="1"/>
</dbReference>
<dbReference type="InterPro" id="IPR036390">
    <property type="entry name" value="WH_DNA-bd_sf"/>
</dbReference>
<keyword evidence="6" id="KW-1185">Reference proteome</keyword>
<sequence length="328" mass="36170">MHHFRLGLEDLASASFACSPLQEAVLGLRMWTHPGVYVHQTADFERLRPAFEALEGAELLRSLVAGANRYVPDFLTPRPATPFPDFHAELAVVRALPPHRLRIELERTFLPHDRGLPPVLARGLADPARLLERIAEALRSYWQDCLEPLWWPRARSVLHADIVHRSRVLAERGAGALFSDLDGRLLWGDGVLTIRRDWGKPDADIAVDGRGLVFTPTFFARGAITTISDDHPPVITYPVRGRATMAGPSAPPPTSQALERLVGAPKARLLAMLDEPTSTTELARRLGVTPGAVSQHLSVLAATRLVSRARHGRVVLYARSPLGDELTR</sequence>
<dbReference type="InterPro" id="IPR001845">
    <property type="entry name" value="HTH_ArsR_DNA-bd_dom"/>
</dbReference>
<organism evidence="5 6">
    <name type="scientific">Kitasatospora paranensis</name>
    <dbReference type="NCBI Taxonomy" id="258053"/>
    <lineage>
        <taxon>Bacteria</taxon>
        <taxon>Bacillati</taxon>
        <taxon>Actinomycetota</taxon>
        <taxon>Actinomycetes</taxon>
        <taxon>Kitasatosporales</taxon>
        <taxon>Streptomycetaceae</taxon>
        <taxon>Kitasatospora</taxon>
    </lineage>
</organism>
<evidence type="ECO:0000313" key="5">
    <source>
        <dbReference type="EMBL" id="MFC7180824.1"/>
    </source>
</evidence>
<keyword evidence="3" id="KW-0804">Transcription</keyword>
<comment type="caution">
    <text evidence="5">The sequence shown here is derived from an EMBL/GenBank/DDBJ whole genome shotgun (WGS) entry which is preliminary data.</text>
</comment>
<keyword evidence="1" id="KW-0805">Transcription regulation</keyword>
<dbReference type="Gene3D" id="1.10.10.10">
    <property type="entry name" value="Winged helix-like DNA-binding domain superfamily/Winged helix DNA-binding domain"/>
    <property type="match status" value="1"/>
</dbReference>
<dbReference type="PANTHER" id="PTHR43132">
    <property type="entry name" value="ARSENICAL RESISTANCE OPERON REPRESSOR ARSR-RELATED"/>
    <property type="match status" value="1"/>
</dbReference>
<dbReference type="PROSITE" id="PS50987">
    <property type="entry name" value="HTH_ARSR_2"/>
    <property type="match status" value="1"/>
</dbReference>
<dbReference type="Proteomes" id="UP001596435">
    <property type="component" value="Unassembled WGS sequence"/>
</dbReference>
<reference evidence="6" key="1">
    <citation type="journal article" date="2019" name="Int. J. Syst. Evol. Microbiol.">
        <title>The Global Catalogue of Microorganisms (GCM) 10K type strain sequencing project: providing services to taxonomists for standard genome sequencing and annotation.</title>
        <authorList>
            <consortium name="The Broad Institute Genomics Platform"/>
            <consortium name="The Broad Institute Genome Sequencing Center for Infectious Disease"/>
            <person name="Wu L."/>
            <person name="Ma J."/>
        </authorList>
    </citation>
    <scope>NUCLEOTIDE SEQUENCE [LARGE SCALE GENOMIC DNA]</scope>
    <source>
        <strain evidence="6">CGMCC 1.12859</strain>
    </source>
</reference>
<accession>A0ABW2FXK4</accession>
<dbReference type="PANTHER" id="PTHR43132:SF6">
    <property type="entry name" value="HTH-TYPE TRANSCRIPTIONAL REPRESSOR CZRA"/>
    <property type="match status" value="1"/>
</dbReference>
<dbReference type="InterPro" id="IPR036388">
    <property type="entry name" value="WH-like_DNA-bd_sf"/>
</dbReference>
<dbReference type="EMBL" id="JBHTAJ010000024">
    <property type="protein sequence ID" value="MFC7180824.1"/>
    <property type="molecule type" value="Genomic_DNA"/>
</dbReference>
<dbReference type="InterPro" id="IPR011991">
    <property type="entry name" value="ArsR-like_HTH"/>
</dbReference>
<protein>
    <submittedName>
        <fullName evidence="5">ArsR family transcriptional regulator</fullName>
    </submittedName>
</protein>
<gene>
    <name evidence="5" type="ORF">ACFQMG_14800</name>
</gene>
<keyword evidence="2" id="KW-0238">DNA-binding</keyword>
<dbReference type="RefSeq" id="WP_345705211.1">
    <property type="nucleotide sequence ID" value="NZ_BAABKV010000001.1"/>
</dbReference>
<evidence type="ECO:0000259" key="4">
    <source>
        <dbReference type="PROSITE" id="PS50987"/>
    </source>
</evidence>